<reference evidence="3" key="1">
    <citation type="submission" date="2016-10" db="EMBL/GenBank/DDBJ databases">
        <authorList>
            <person name="Varghese N."/>
            <person name="Submissions S."/>
        </authorList>
    </citation>
    <scope>NUCLEOTIDE SEQUENCE [LARGE SCALE GENOMIC DNA]</scope>
    <source>
        <strain evidence="3">CGMCC 1.10119</strain>
    </source>
</reference>
<feature type="transmembrane region" description="Helical" evidence="1">
    <location>
        <begin position="107"/>
        <end position="126"/>
    </location>
</feature>
<evidence type="ECO:0000313" key="3">
    <source>
        <dbReference type="Proteomes" id="UP000199451"/>
    </source>
</evidence>
<evidence type="ECO:0000313" key="2">
    <source>
        <dbReference type="EMBL" id="SDN22393.1"/>
    </source>
</evidence>
<feature type="transmembrane region" description="Helical" evidence="1">
    <location>
        <begin position="40"/>
        <end position="57"/>
    </location>
</feature>
<dbReference type="Pfam" id="PF09997">
    <property type="entry name" value="DUF2238"/>
    <property type="match status" value="1"/>
</dbReference>
<proteinExistence type="predicted"/>
<dbReference type="EMBL" id="FNHL01000008">
    <property type="protein sequence ID" value="SDN22393.1"/>
    <property type="molecule type" value="Genomic_DNA"/>
</dbReference>
<gene>
    <name evidence="2" type="ORF">SAMN04487949_3682</name>
</gene>
<protein>
    <recommendedName>
        <fullName evidence="4">Membrane protein YjdF</fullName>
    </recommendedName>
</protein>
<sequence>MKLRDRLHLSKGRQSQLVRFLQFVMVGILSIGLYLGNMGVVVNAAVGLLVTFLPAYLERNYRFTMDVALVLWITVAMFLHAFGTLPLPGLEFTSAYSATWWWDHMTHALSSSLVAGVAYAIVRALDEHSEFIHMPPKFLFVFMLMFVMAFGVVWELLEFYISVVSALLGAETVLTQYGLGDTVLDLFYNSVGGLLVAIFGSAYLTGVSGQLAERLGAQSAKR</sequence>
<keyword evidence="1" id="KW-0812">Transmembrane</keyword>
<evidence type="ECO:0008006" key="4">
    <source>
        <dbReference type="Google" id="ProtNLM"/>
    </source>
</evidence>
<keyword evidence="3" id="KW-1185">Reference proteome</keyword>
<organism evidence="2 3">
    <name type="scientific">Halogranum gelatinilyticum</name>
    <dbReference type="NCBI Taxonomy" id="660521"/>
    <lineage>
        <taxon>Archaea</taxon>
        <taxon>Methanobacteriati</taxon>
        <taxon>Methanobacteriota</taxon>
        <taxon>Stenosarchaea group</taxon>
        <taxon>Halobacteria</taxon>
        <taxon>Halobacteriales</taxon>
        <taxon>Haloferacaceae</taxon>
    </lineage>
</organism>
<dbReference type="RefSeq" id="WP_089699882.1">
    <property type="nucleotide sequence ID" value="NZ_FNHL01000008.1"/>
</dbReference>
<feature type="transmembrane region" description="Helical" evidence="1">
    <location>
        <begin position="16"/>
        <end position="34"/>
    </location>
</feature>
<dbReference type="STRING" id="660521.SAMN04487949_3682"/>
<evidence type="ECO:0000256" key="1">
    <source>
        <dbReference type="SAM" id="Phobius"/>
    </source>
</evidence>
<dbReference type="AlphaFoldDB" id="A0A1G9ZP41"/>
<dbReference type="OrthoDB" id="313603at2157"/>
<accession>A0A1G9ZP41</accession>
<feature type="transmembrane region" description="Helical" evidence="1">
    <location>
        <begin position="186"/>
        <end position="205"/>
    </location>
</feature>
<feature type="transmembrane region" description="Helical" evidence="1">
    <location>
        <begin position="138"/>
        <end position="157"/>
    </location>
</feature>
<keyword evidence="1" id="KW-0472">Membrane</keyword>
<name>A0A1G9ZP41_9EURY</name>
<keyword evidence="1" id="KW-1133">Transmembrane helix</keyword>
<feature type="transmembrane region" description="Helical" evidence="1">
    <location>
        <begin position="69"/>
        <end position="87"/>
    </location>
</feature>
<dbReference type="InterPro" id="IPR014509">
    <property type="entry name" value="YjdF-like"/>
</dbReference>
<dbReference type="Proteomes" id="UP000199451">
    <property type="component" value="Unassembled WGS sequence"/>
</dbReference>